<dbReference type="InterPro" id="IPR012334">
    <property type="entry name" value="Pectin_lyas_fold"/>
</dbReference>
<protein>
    <recommendedName>
        <fullName evidence="3">Polymorphic outer membrane protein</fullName>
    </recommendedName>
</protein>
<dbReference type="Gene3D" id="2.160.20.10">
    <property type="entry name" value="Single-stranded right-handed beta-helix, Pectin lyase-like"/>
    <property type="match status" value="2"/>
</dbReference>
<evidence type="ECO:0000313" key="1">
    <source>
        <dbReference type="EMBL" id="EMB24439.1"/>
    </source>
</evidence>
<sequence length="1463" mass="156175">MKKILTKFLPLLLLISLISCNQLVVGIEKTFSYWANGATIIGIELPPNIPVDGDGFSSLPSSHDARICFKLNNPQKFEFLMPNDSNVPADIIVFDGNVKGNNGGRPKFGEDYSLIQKDSDTLELTYKKEFLLKNEQGKANLNPKIKLYNKKDNRRFVQNYNYKLRANTVPPKPEWFTTGKIQQGTDWYYVLIFKFEGLTNSTDIENFLHKDISEVYLTEGESQKPPIQVKLKNNGFDVSDSQGNLIPADKEIKPLAPTDLTGGGPTSFEPIPAANSDDRKWMLCIKTGVKIGQSLSYEVKVKDWKGLVSEETPGVINAAKLPVPQISYNSGMAALTSSGVYTDDETALNNHSSSSTNPILISSCFGNPVVLKAHNTAYLSDVTIVAEVKLSASTQPSSSFTGPTGSSQQDGNITKILLDPIPGVDEIYEVKVKAIASGSNYTDSDEKTYYYQIKKEVRAGTSSWQILKKAVNLASDRDTIYIKGHIISTDAANNSGEIEVKEDINIQGLNGKAGDIIDADSKHRIFEVKENKSLTLKNITLKKGKVEGSTYEATGGAIKAGNGSVLTLDNTDIADSEAGMAGGAISSTGNIDIKGNSVIRNNRTISSNGLGGAIYSGGTFKISGPAKITVDSGKNDVYLPIGKVITVTGALSEDSVARISPITPYTPDRQVVKGDGFTLPDTYVSKFNLTPKAGENWIIQKHDSQNALVLKKEATEITSWQGLQAAVDAARPGDTITVKNTLTADDTTLEISITKNLTIKGRDTSVVLNADEKHRIFKVYNGASLKLKDITLKKGKKDSGAGVHVTGGSLELENVTITECKNNANSGEGGAIYISSSSNGRLWIKGSSKILSNTAEKGAGIYIHTNSDANIIEGSTKISGNTCQSSGQGGGIYLYKGKLVLKDNAKILNNESMVGAAGGGGVYISEHGTLTIKDSCIIQGNKAKNSGGSVITGNGGGIYNSGNLIMEGGEIKDNEAKLGGAVYNNGTFKISGSAKIELSEGSDENTPGKNDVYLPAEKVITVTGVLTQTSVARISPANYPSLLTPTITVLAADSSVTLAYQVSKFKVTDGTDDKKWKINAAGELELANKTITVKTWADLKTEVEKTSEGADVIIVDGTLTADTSNDEIKVKRNVTIKGKDSSATLNANEKCRIFKVSNEVTLKLKDITLKKGKEALGVGVYVTEASLELENVTITECKSKTGTGMGGAIYINNLSHNGRLWIKGTSKIEVNGAYNGAGIYINTVSGENIIEGNTEIKGNKCFVSGNGGGIYIEKGNLVLKGNTKIFGNESKNSHTDGGGGGIYIKSGSTLTIKDLCEINNNKAMDKTNDTFTGYGGGICNLGTIIMEGGTMTGNEAKEGGAVYNNGTFTMSGSAKITPSTGEDKHKKGKNDVYLNNSTLINVSGTLTVGPNQAARITVPKYKYNQSTQVLDGSTTENANKFKVTKKGSEEWEVKSDGYLKKKN</sequence>
<evidence type="ECO:0000313" key="2">
    <source>
        <dbReference type="Proteomes" id="UP000016183"/>
    </source>
</evidence>
<dbReference type="PATRIC" id="fig|999437.3.peg.1429"/>
<name>M2BQY8_TREDN</name>
<dbReference type="RefSeq" id="WP_010695298.1">
    <property type="nucleotide sequence ID" value="NZ_KB442453.1"/>
</dbReference>
<dbReference type="EMBL" id="AGDZ01000021">
    <property type="protein sequence ID" value="EMB24439.1"/>
    <property type="molecule type" value="Genomic_DNA"/>
</dbReference>
<accession>M2BQY8</accession>
<comment type="caution">
    <text evidence="1">The sequence shown here is derived from an EMBL/GenBank/DDBJ whole genome shotgun (WGS) entry which is preliminary data.</text>
</comment>
<gene>
    <name evidence="1" type="ORF">HMPREF9733_01391</name>
</gene>
<reference evidence="1 2" key="1">
    <citation type="submission" date="2012-01" db="EMBL/GenBank/DDBJ databases">
        <title>The Genome Sequence of Treponema denticola SP33.</title>
        <authorList>
            <consortium name="The Broad Institute Genome Sequencing Platform"/>
            <person name="Earl A."/>
            <person name="Ward D."/>
            <person name="Feldgarden M."/>
            <person name="Gevers D."/>
            <person name="Blanton J.M."/>
            <person name="Fenno C.J."/>
            <person name="Baranova O.V."/>
            <person name="Mathney J."/>
            <person name="Dewhirst F.E."/>
            <person name="Izard J."/>
            <person name="Young S.K."/>
            <person name="Zeng Q."/>
            <person name="Gargeya S."/>
            <person name="Fitzgerald M."/>
            <person name="Haas B."/>
            <person name="Abouelleil A."/>
            <person name="Alvarado L."/>
            <person name="Arachchi H.M."/>
            <person name="Berlin A."/>
            <person name="Chapman S.B."/>
            <person name="Gearin G."/>
            <person name="Goldberg J."/>
            <person name="Griggs A."/>
            <person name="Gujja S."/>
            <person name="Hansen M."/>
            <person name="Heiman D."/>
            <person name="Howarth C."/>
            <person name="Larimer J."/>
            <person name="Lui A."/>
            <person name="MacDonald P.J.P."/>
            <person name="McCowen C."/>
            <person name="Montmayeur A."/>
            <person name="Murphy C."/>
            <person name="Neiman D."/>
            <person name="Pearson M."/>
            <person name="Priest M."/>
            <person name="Roberts A."/>
            <person name="Saif S."/>
            <person name="Shea T."/>
            <person name="Sisk P."/>
            <person name="Stolte C."/>
            <person name="Sykes S."/>
            <person name="Wortman J."/>
            <person name="Nusbaum C."/>
            <person name="Birren B."/>
        </authorList>
    </citation>
    <scope>NUCLEOTIDE SEQUENCE [LARGE SCALE GENOMIC DNA]</scope>
    <source>
        <strain evidence="1 2">SP33</strain>
    </source>
</reference>
<dbReference type="SMART" id="SM00710">
    <property type="entry name" value="PbH1"/>
    <property type="match status" value="8"/>
</dbReference>
<dbReference type="Proteomes" id="UP000016183">
    <property type="component" value="Unassembled WGS sequence"/>
</dbReference>
<evidence type="ECO:0008006" key="3">
    <source>
        <dbReference type="Google" id="ProtNLM"/>
    </source>
</evidence>
<dbReference type="HOGENOM" id="CLU_252428_0_0_12"/>
<dbReference type="SUPFAM" id="SSF51126">
    <property type="entry name" value="Pectin lyase-like"/>
    <property type="match status" value="3"/>
</dbReference>
<proteinExistence type="predicted"/>
<organism evidence="1 2">
    <name type="scientific">Treponema denticola SP33</name>
    <dbReference type="NCBI Taxonomy" id="999437"/>
    <lineage>
        <taxon>Bacteria</taxon>
        <taxon>Pseudomonadati</taxon>
        <taxon>Spirochaetota</taxon>
        <taxon>Spirochaetia</taxon>
        <taxon>Spirochaetales</taxon>
        <taxon>Treponemataceae</taxon>
        <taxon>Treponema</taxon>
    </lineage>
</organism>
<dbReference type="PROSITE" id="PS51257">
    <property type="entry name" value="PROKAR_LIPOPROTEIN"/>
    <property type="match status" value="1"/>
</dbReference>
<dbReference type="OrthoDB" id="359253at2"/>
<dbReference type="InterPro" id="IPR006626">
    <property type="entry name" value="PbH1"/>
</dbReference>
<dbReference type="InterPro" id="IPR011050">
    <property type="entry name" value="Pectin_lyase_fold/virulence"/>
</dbReference>